<gene>
    <name evidence="3" type="ORF">MUY34_08885</name>
</gene>
<feature type="transmembrane region" description="Helical" evidence="2">
    <location>
        <begin position="57"/>
        <end position="78"/>
    </location>
</feature>
<dbReference type="EMBL" id="JALPQF010000007">
    <property type="protein sequence ID" value="MCK8480734.1"/>
    <property type="molecule type" value="Genomic_DNA"/>
</dbReference>
<feature type="region of interest" description="Disordered" evidence="1">
    <location>
        <begin position="156"/>
        <end position="178"/>
    </location>
</feature>
<accession>A0ABT0H8P1</accession>
<feature type="transmembrane region" description="Helical" evidence="2">
    <location>
        <begin position="90"/>
        <end position="111"/>
    </location>
</feature>
<reference evidence="3" key="1">
    <citation type="submission" date="2022-04" db="EMBL/GenBank/DDBJ databases">
        <authorList>
            <person name="Ren T."/>
        </authorList>
    </citation>
    <scope>NUCLEOTIDE SEQUENCE</scope>
    <source>
        <strain evidence="3">F63249</strain>
    </source>
</reference>
<evidence type="ECO:0000313" key="3">
    <source>
        <dbReference type="EMBL" id="MCK8480734.1"/>
    </source>
</evidence>
<proteinExistence type="predicted"/>
<keyword evidence="2" id="KW-0812">Transmembrane</keyword>
<evidence type="ECO:0000256" key="2">
    <source>
        <dbReference type="SAM" id="Phobius"/>
    </source>
</evidence>
<organism evidence="3 4">
    <name type="scientific">Psychroserpens algicola</name>
    <dbReference type="NCBI Taxonomy" id="1719034"/>
    <lineage>
        <taxon>Bacteria</taxon>
        <taxon>Pseudomonadati</taxon>
        <taxon>Bacteroidota</taxon>
        <taxon>Flavobacteriia</taxon>
        <taxon>Flavobacteriales</taxon>
        <taxon>Flavobacteriaceae</taxon>
        <taxon>Psychroserpens</taxon>
    </lineage>
</organism>
<comment type="caution">
    <text evidence="3">The sequence shown here is derived from an EMBL/GenBank/DDBJ whole genome shotgun (WGS) entry which is preliminary data.</text>
</comment>
<feature type="transmembrane region" description="Helical" evidence="2">
    <location>
        <begin position="6"/>
        <end position="21"/>
    </location>
</feature>
<dbReference type="RefSeq" id="WP_204345299.1">
    <property type="nucleotide sequence ID" value="NZ_JACNMJ010000002.1"/>
</dbReference>
<name>A0ABT0H8P1_9FLAO</name>
<evidence type="ECO:0000256" key="1">
    <source>
        <dbReference type="SAM" id="MobiDB-lite"/>
    </source>
</evidence>
<dbReference type="Proteomes" id="UP001203687">
    <property type="component" value="Unassembled WGS sequence"/>
</dbReference>
<protein>
    <submittedName>
        <fullName evidence="3">Uncharacterized protein</fullName>
    </submittedName>
</protein>
<keyword evidence="2" id="KW-0472">Membrane</keyword>
<keyword evidence="4" id="KW-1185">Reference proteome</keyword>
<evidence type="ECO:0000313" key="4">
    <source>
        <dbReference type="Proteomes" id="UP001203687"/>
    </source>
</evidence>
<sequence>MGLELIIFISAILFGIFLYWRESNGNGVYRFVNKIVNSKELQMAPESKKGFIYQQAFLPRLIFVVTLVLVAALIVEFLTPISVFGSYQGISSFASFAVGTLLGTYVANFVLKSSAVLEEQSESLEDKLENVVEKGKDFIEDLKTKDAKVVEEAKAEIKTEPKADGKSARDRLKDKGLM</sequence>
<keyword evidence="2" id="KW-1133">Transmembrane helix</keyword>